<dbReference type="GO" id="GO:0000166">
    <property type="term" value="F:nucleotide binding"/>
    <property type="evidence" value="ECO:0007669"/>
    <property type="project" value="InterPro"/>
</dbReference>
<evidence type="ECO:0000256" key="6">
    <source>
        <dbReference type="ARBA" id="ARBA00023136"/>
    </source>
</evidence>
<dbReference type="InterPro" id="IPR023298">
    <property type="entry name" value="ATPase_P-typ_TM_dom_sf"/>
</dbReference>
<name>L8GT84_ACACF</name>
<dbReference type="InterPro" id="IPR023299">
    <property type="entry name" value="ATPase_P-typ_cyto_dom_N"/>
</dbReference>
<keyword evidence="5 8" id="KW-1133">Transmembrane helix</keyword>
<dbReference type="InterPro" id="IPR023214">
    <property type="entry name" value="HAD_sf"/>
</dbReference>
<dbReference type="GO" id="GO:0046872">
    <property type="term" value="F:metal ion binding"/>
    <property type="evidence" value="ECO:0007669"/>
    <property type="project" value="UniProtKB-KW"/>
</dbReference>
<evidence type="ECO:0000313" key="10">
    <source>
        <dbReference type="EMBL" id="ELR16210.1"/>
    </source>
</evidence>
<evidence type="ECO:0000256" key="4">
    <source>
        <dbReference type="ARBA" id="ARBA00022842"/>
    </source>
</evidence>
<dbReference type="GeneID" id="14916879"/>
<feature type="compositionally biased region" description="Acidic residues" evidence="7">
    <location>
        <begin position="696"/>
        <end position="705"/>
    </location>
</feature>
<evidence type="ECO:0000313" key="11">
    <source>
        <dbReference type="Proteomes" id="UP000011083"/>
    </source>
</evidence>
<dbReference type="Gene3D" id="3.40.50.1000">
    <property type="entry name" value="HAD superfamily/HAD-like"/>
    <property type="match status" value="1"/>
</dbReference>
<evidence type="ECO:0000256" key="2">
    <source>
        <dbReference type="ARBA" id="ARBA00022692"/>
    </source>
</evidence>
<keyword evidence="11" id="KW-1185">Reference proteome</keyword>
<dbReference type="Proteomes" id="UP000011083">
    <property type="component" value="Unassembled WGS sequence"/>
</dbReference>
<feature type="transmembrane region" description="Helical" evidence="8">
    <location>
        <begin position="583"/>
        <end position="606"/>
    </location>
</feature>
<feature type="transmembrane region" description="Helical" evidence="8">
    <location>
        <begin position="510"/>
        <end position="530"/>
    </location>
</feature>
<evidence type="ECO:0000259" key="9">
    <source>
        <dbReference type="Pfam" id="PF16212"/>
    </source>
</evidence>
<dbReference type="STRING" id="1257118.L8GT84"/>
<sequence length="730" mass="82089">MSVILRDPTTGVVRLFCKGADNVIFERLAPGQDELKQATFDHLATFGSEGLRTLVFATRVIPSDEYDAWNERYRQAALKIYGREEAMDAVGEEIEKGMELLGATAIEDKLQDGVPQAISTLMAAGLKMWVLTGDKMETAINIGYSCSLLTQDMKTLVLSSEEADQSDEDSDVDNNGTSVVSPQTAIQALDRHFRHHFGGQVEPWSQAKIDEFLFSLSAGTRMQEKELQELHSNINNRGIEPREFALVIDGKALSQYLPSSGAYNELSARFLELAMRCKAVICCRVSPLQKSLVVNLVKKGLKATTLSIGDGANDVPMIQAANVGLQAKSHNGINSPLGARYSHVVMIGVGISGKEGRQAVMAADYAIAQFRFLVPLLLVHGQWSYRRMCKLVLYSFWKNMLFAITNICFGFYSAFSAQTLYDSWVVSFYNILFTGLPIFLVAAFDQPISRKQIMDYPPLYRNGIRHQSFSSFKYWQWQLWAVVQAVVITMFSVAACRNDILLGSGQTLDAFALGLEIMTAVILTVNAKIFLVTNTWTVWNHIAVWGSVAAWFLFIILYAPIPTSNLLGPNLIGWVTFKAMSSAFYWLGAILITACAILPDLVYCYLRRTYLPENYHVIQEMHLLNEEDQRKLRRRERAKRMRRKLTSLVKRRHTGFAFSQAPGVRDVMLTLGLAPVPSEKKDDSQRRNNTQREDEMAQDDEEVFDDTTARRGARDDEAFHDDLSNEHNSY</sequence>
<organism evidence="10 11">
    <name type="scientific">Acanthamoeba castellanii (strain ATCC 30010 / Neff)</name>
    <dbReference type="NCBI Taxonomy" id="1257118"/>
    <lineage>
        <taxon>Eukaryota</taxon>
        <taxon>Amoebozoa</taxon>
        <taxon>Discosea</taxon>
        <taxon>Longamoebia</taxon>
        <taxon>Centramoebida</taxon>
        <taxon>Acanthamoebidae</taxon>
        <taxon>Acanthamoeba</taxon>
    </lineage>
</organism>
<dbReference type="Gene3D" id="3.40.1110.10">
    <property type="entry name" value="Calcium-transporting ATPase, cytoplasmic domain N"/>
    <property type="match status" value="1"/>
</dbReference>
<dbReference type="SUPFAM" id="SSF81665">
    <property type="entry name" value="Calcium ATPase, transmembrane domain M"/>
    <property type="match status" value="1"/>
</dbReference>
<dbReference type="PANTHER" id="PTHR24092">
    <property type="entry name" value="PROBABLE PHOSPHOLIPID-TRANSPORTING ATPASE"/>
    <property type="match status" value="1"/>
</dbReference>
<feature type="compositionally biased region" description="Basic and acidic residues" evidence="7">
    <location>
        <begin position="707"/>
        <end position="730"/>
    </location>
</feature>
<dbReference type="AlphaFoldDB" id="L8GT84"/>
<dbReference type="InterPro" id="IPR036412">
    <property type="entry name" value="HAD-like_sf"/>
</dbReference>
<feature type="region of interest" description="Disordered" evidence="7">
    <location>
        <begin position="159"/>
        <end position="178"/>
    </location>
</feature>
<dbReference type="OMA" id="PHEHAND"/>
<feature type="compositionally biased region" description="Acidic residues" evidence="7">
    <location>
        <begin position="161"/>
        <end position="172"/>
    </location>
</feature>
<feature type="transmembrane region" description="Helical" evidence="8">
    <location>
        <begin position="542"/>
        <end position="561"/>
    </location>
</feature>
<reference evidence="10 11" key="1">
    <citation type="journal article" date="2013" name="Genome Biol.">
        <title>Genome of Acanthamoeba castellanii highlights extensive lateral gene transfer and early evolution of tyrosine kinase signaling.</title>
        <authorList>
            <person name="Clarke M."/>
            <person name="Lohan A.J."/>
            <person name="Liu B."/>
            <person name="Lagkouvardos I."/>
            <person name="Roy S."/>
            <person name="Zafar N."/>
            <person name="Bertelli C."/>
            <person name="Schilde C."/>
            <person name="Kianianmomeni A."/>
            <person name="Burglin T.R."/>
            <person name="Frech C."/>
            <person name="Turcotte B."/>
            <person name="Kopec K.O."/>
            <person name="Synnott J.M."/>
            <person name="Choo C."/>
            <person name="Paponov I."/>
            <person name="Finkler A."/>
            <person name="Soon Heng Tan C."/>
            <person name="Hutchins A.P."/>
            <person name="Weinmeier T."/>
            <person name="Rattei T."/>
            <person name="Chu J.S."/>
            <person name="Gimenez G."/>
            <person name="Irimia M."/>
            <person name="Rigden D.J."/>
            <person name="Fitzpatrick D.A."/>
            <person name="Lorenzo-Morales J."/>
            <person name="Bateman A."/>
            <person name="Chiu C.H."/>
            <person name="Tang P."/>
            <person name="Hegemann P."/>
            <person name="Fromm H."/>
            <person name="Raoult D."/>
            <person name="Greub G."/>
            <person name="Miranda-Saavedra D."/>
            <person name="Chen N."/>
            <person name="Nash P."/>
            <person name="Ginger M.L."/>
            <person name="Horn M."/>
            <person name="Schaap P."/>
            <person name="Caler L."/>
            <person name="Loftus B."/>
        </authorList>
    </citation>
    <scope>NUCLEOTIDE SEQUENCE [LARGE SCALE GENOMIC DNA]</scope>
    <source>
        <strain evidence="10 11">Neff</strain>
    </source>
</reference>
<dbReference type="SUPFAM" id="SSF56784">
    <property type="entry name" value="HAD-like"/>
    <property type="match status" value="1"/>
</dbReference>
<dbReference type="Pfam" id="PF13246">
    <property type="entry name" value="Cation_ATPase"/>
    <property type="match status" value="1"/>
</dbReference>
<feature type="compositionally biased region" description="Basic and acidic residues" evidence="7">
    <location>
        <begin position="678"/>
        <end position="695"/>
    </location>
</feature>
<dbReference type="KEGG" id="acan:ACA1_179110"/>
<feature type="transmembrane region" description="Helical" evidence="8">
    <location>
        <begin position="424"/>
        <end position="444"/>
    </location>
</feature>
<feature type="transmembrane region" description="Helical" evidence="8">
    <location>
        <begin position="359"/>
        <end position="379"/>
    </location>
</feature>
<evidence type="ECO:0000256" key="7">
    <source>
        <dbReference type="SAM" id="MobiDB-lite"/>
    </source>
</evidence>
<feature type="transmembrane region" description="Helical" evidence="8">
    <location>
        <begin position="391"/>
        <end position="412"/>
    </location>
</feature>
<protein>
    <submittedName>
        <fullName evidence="10">Putative phospholipidtransporting ATPase ID (ATPase class I type 8B member 2), putative</fullName>
    </submittedName>
</protein>
<evidence type="ECO:0000256" key="8">
    <source>
        <dbReference type="SAM" id="Phobius"/>
    </source>
</evidence>
<feature type="domain" description="P-type ATPase C-terminal" evidence="9">
    <location>
        <begin position="360"/>
        <end position="612"/>
    </location>
</feature>
<keyword evidence="4" id="KW-0460">Magnesium</keyword>
<accession>L8GT84</accession>
<dbReference type="InterPro" id="IPR032630">
    <property type="entry name" value="P_typ_ATPase_c"/>
</dbReference>
<feature type="region of interest" description="Disordered" evidence="7">
    <location>
        <begin position="675"/>
        <end position="730"/>
    </location>
</feature>
<feature type="transmembrane region" description="Helical" evidence="8">
    <location>
        <begin position="474"/>
        <end position="495"/>
    </location>
</feature>
<evidence type="ECO:0000256" key="3">
    <source>
        <dbReference type="ARBA" id="ARBA00022723"/>
    </source>
</evidence>
<evidence type="ECO:0000256" key="5">
    <source>
        <dbReference type="ARBA" id="ARBA00022989"/>
    </source>
</evidence>
<dbReference type="VEuPathDB" id="AmoebaDB:ACA1_179110"/>
<dbReference type="Pfam" id="PF16212">
    <property type="entry name" value="PhoLip_ATPase_C"/>
    <property type="match status" value="1"/>
</dbReference>
<dbReference type="OrthoDB" id="377733at2759"/>
<dbReference type="GO" id="GO:0005886">
    <property type="term" value="C:plasma membrane"/>
    <property type="evidence" value="ECO:0007669"/>
    <property type="project" value="TreeGrafter"/>
</dbReference>
<proteinExistence type="predicted"/>
<keyword evidence="6 8" id="KW-0472">Membrane</keyword>
<evidence type="ECO:0000256" key="1">
    <source>
        <dbReference type="ARBA" id="ARBA00004141"/>
    </source>
</evidence>
<dbReference type="GO" id="GO:0045332">
    <property type="term" value="P:phospholipid translocation"/>
    <property type="evidence" value="ECO:0007669"/>
    <property type="project" value="TreeGrafter"/>
</dbReference>
<dbReference type="SUPFAM" id="SSF81660">
    <property type="entry name" value="Metal cation-transporting ATPase, ATP-binding domain N"/>
    <property type="match status" value="1"/>
</dbReference>
<dbReference type="GO" id="GO:0140326">
    <property type="term" value="F:ATPase-coupled intramembrane lipid transporter activity"/>
    <property type="evidence" value="ECO:0007669"/>
    <property type="project" value="TreeGrafter"/>
</dbReference>
<dbReference type="EMBL" id="KB008006">
    <property type="protein sequence ID" value="ELR16210.1"/>
    <property type="molecule type" value="Genomic_DNA"/>
</dbReference>
<keyword evidence="3" id="KW-0479">Metal-binding</keyword>
<dbReference type="RefSeq" id="XP_004338223.1">
    <property type="nucleotide sequence ID" value="XM_004338175.1"/>
</dbReference>
<comment type="subcellular location">
    <subcellularLocation>
        <location evidence="1">Membrane</location>
        <topology evidence="1">Multi-pass membrane protein</topology>
    </subcellularLocation>
</comment>
<gene>
    <name evidence="10" type="ORF">ACA1_179110</name>
</gene>
<keyword evidence="2 8" id="KW-0812">Transmembrane</keyword>